<gene>
    <name evidence="4" type="ORF">TSAR_004917</name>
</gene>
<dbReference type="InterPro" id="IPR001496">
    <property type="entry name" value="SOCS_box"/>
</dbReference>
<dbReference type="Gene3D" id="1.10.750.20">
    <property type="entry name" value="SOCS box"/>
    <property type="match status" value="1"/>
</dbReference>
<keyword evidence="1" id="KW-0833">Ubl conjugation pathway</keyword>
<evidence type="ECO:0000256" key="1">
    <source>
        <dbReference type="ARBA" id="ARBA00022786"/>
    </source>
</evidence>
<feature type="domain" description="SOCS box" evidence="3">
    <location>
        <begin position="315"/>
        <end position="355"/>
    </location>
</feature>
<dbReference type="GO" id="GO:0035556">
    <property type="term" value="P:intracellular signal transduction"/>
    <property type="evidence" value="ECO:0007669"/>
    <property type="project" value="InterPro"/>
</dbReference>
<dbReference type="InterPro" id="IPR036036">
    <property type="entry name" value="SOCS_box-like_dom_sf"/>
</dbReference>
<evidence type="ECO:0000313" key="4">
    <source>
        <dbReference type="EMBL" id="OXU25139.1"/>
    </source>
</evidence>
<dbReference type="InterPro" id="IPR039147">
    <property type="entry name" value="ASB17"/>
</dbReference>
<evidence type="ECO:0000313" key="5">
    <source>
        <dbReference type="Proteomes" id="UP000215335"/>
    </source>
</evidence>
<dbReference type="CDD" id="cd03587">
    <property type="entry name" value="SOCS"/>
    <property type="match status" value="1"/>
</dbReference>
<reference evidence="4 5" key="1">
    <citation type="journal article" date="2017" name="Curr. Biol.">
        <title>The Evolution of Venom by Co-option of Single-Copy Genes.</title>
        <authorList>
            <person name="Martinson E.O."/>
            <person name="Mrinalini"/>
            <person name="Kelkar Y.D."/>
            <person name="Chang C.H."/>
            <person name="Werren J.H."/>
        </authorList>
    </citation>
    <scope>NUCLEOTIDE SEQUENCE [LARGE SCALE GENOMIC DNA]</scope>
    <source>
        <strain evidence="4 5">Alberta</strain>
        <tissue evidence="4">Whole body</tissue>
    </source>
</reference>
<dbReference type="OrthoDB" id="6419934at2759"/>
<dbReference type="PANTHER" id="PTHR20966">
    <property type="entry name" value="ANKYRIN REPEAT AND SOCS BOX PROTEIN 17"/>
    <property type="match status" value="1"/>
</dbReference>
<dbReference type="EMBL" id="NNAY01001100">
    <property type="protein sequence ID" value="OXU25139.1"/>
    <property type="molecule type" value="Genomic_DNA"/>
</dbReference>
<comment type="caution">
    <text evidence="4">The sequence shown here is derived from an EMBL/GenBank/DDBJ whole genome shotgun (WGS) entry which is preliminary data.</text>
</comment>
<accession>A0A232F3Q6</accession>
<name>A0A232F3Q6_9HYME</name>
<dbReference type="Pfam" id="PF07525">
    <property type="entry name" value="SOCS_box"/>
    <property type="match status" value="1"/>
</dbReference>
<dbReference type="PANTHER" id="PTHR20966:SF2">
    <property type="entry name" value="ANKYRIN REPEAT AND SOCS BOX PROTEIN 17"/>
    <property type="match status" value="1"/>
</dbReference>
<keyword evidence="5" id="KW-1185">Reference proteome</keyword>
<keyword evidence="2" id="KW-0040">ANK repeat</keyword>
<dbReference type="PROSITE" id="PS50225">
    <property type="entry name" value="SOCS"/>
    <property type="match status" value="1"/>
</dbReference>
<organism evidence="4 5">
    <name type="scientific">Trichomalopsis sarcophagae</name>
    <dbReference type="NCBI Taxonomy" id="543379"/>
    <lineage>
        <taxon>Eukaryota</taxon>
        <taxon>Metazoa</taxon>
        <taxon>Ecdysozoa</taxon>
        <taxon>Arthropoda</taxon>
        <taxon>Hexapoda</taxon>
        <taxon>Insecta</taxon>
        <taxon>Pterygota</taxon>
        <taxon>Neoptera</taxon>
        <taxon>Endopterygota</taxon>
        <taxon>Hymenoptera</taxon>
        <taxon>Apocrita</taxon>
        <taxon>Proctotrupomorpha</taxon>
        <taxon>Chalcidoidea</taxon>
        <taxon>Pteromalidae</taxon>
        <taxon>Pteromalinae</taxon>
        <taxon>Trichomalopsis</taxon>
    </lineage>
</organism>
<protein>
    <recommendedName>
        <fullName evidence="3">SOCS box domain-containing protein</fullName>
    </recommendedName>
</protein>
<dbReference type="SUPFAM" id="SSF158235">
    <property type="entry name" value="SOCS box-like"/>
    <property type="match status" value="1"/>
</dbReference>
<proteinExistence type="predicted"/>
<dbReference type="Proteomes" id="UP000215335">
    <property type="component" value="Unassembled WGS sequence"/>
</dbReference>
<dbReference type="SMART" id="SM00969">
    <property type="entry name" value="SOCS_box"/>
    <property type="match status" value="1"/>
</dbReference>
<evidence type="ECO:0000259" key="3">
    <source>
        <dbReference type="PROSITE" id="PS50225"/>
    </source>
</evidence>
<dbReference type="AlphaFoldDB" id="A0A232F3Q6"/>
<evidence type="ECO:0000256" key="2">
    <source>
        <dbReference type="ARBA" id="ARBA00023043"/>
    </source>
</evidence>
<sequence>MEVLIDCYFDRLFDGMDRSSLASRHKRRQLVKFFSDVIKSCAEAENLEKADVCERIVRAALRYHSISMAENGSVCMLGKFHNVLYVAAKLCYDWQINNKELVAKILDDMFYCEKTFERIFVGAIFGTRVTHFLSGWKSDFDDREENMLALVYFLDHAVAGRLEYDCQRLSSRRRLYALLKNISIAPIVLELVRRFIDVPMESYGQVLPLRVAVQNGSPDILQIMLRYGASTENDKLAPAPIEILLSRLNEYDEDVKCPQHLLTCLKLLLRTIPSVYIKVPSHVAETCGIQRVSVYEQYPNLTDKNLLPPERSGIRPPELRHLCRCRIRQCLFENWALPHGIRQLQIPKTLQDYLDLLAD</sequence>